<dbReference type="Gene3D" id="1.10.8.60">
    <property type="match status" value="1"/>
</dbReference>
<dbReference type="CDD" id="cd00130">
    <property type="entry name" value="PAS"/>
    <property type="match status" value="1"/>
</dbReference>
<dbReference type="PROSITE" id="PS00688">
    <property type="entry name" value="SIGMA54_INTERACT_3"/>
    <property type="match status" value="1"/>
</dbReference>
<dbReference type="SMART" id="SM00382">
    <property type="entry name" value="AAA"/>
    <property type="match status" value="1"/>
</dbReference>
<feature type="domain" description="PAS" evidence="10">
    <location>
        <begin position="13"/>
        <end position="57"/>
    </location>
</feature>
<keyword evidence="5" id="KW-0238">DNA-binding</keyword>
<dbReference type="EMBL" id="FUZT01000009">
    <property type="protein sequence ID" value="SKC80861.1"/>
    <property type="molecule type" value="Genomic_DNA"/>
</dbReference>
<dbReference type="InterPro" id="IPR030828">
    <property type="entry name" value="HTH_TyrR"/>
</dbReference>
<evidence type="ECO:0000256" key="8">
    <source>
        <dbReference type="SAM" id="Coils"/>
    </source>
</evidence>
<dbReference type="OrthoDB" id="9803970at2"/>
<dbReference type="Gene3D" id="3.30.450.20">
    <property type="entry name" value="PAS domain"/>
    <property type="match status" value="1"/>
</dbReference>
<evidence type="ECO:0000259" key="10">
    <source>
        <dbReference type="PROSITE" id="PS50112"/>
    </source>
</evidence>
<dbReference type="Proteomes" id="UP000190285">
    <property type="component" value="Unassembled WGS sequence"/>
</dbReference>
<evidence type="ECO:0000256" key="1">
    <source>
        <dbReference type="ARBA" id="ARBA00022741"/>
    </source>
</evidence>
<evidence type="ECO:0000256" key="2">
    <source>
        <dbReference type="ARBA" id="ARBA00022797"/>
    </source>
</evidence>
<keyword evidence="8" id="KW-0175">Coiled coil</keyword>
<dbReference type="InterPro" id="IPR025662">
    <property type="entry name" value="Sigma_54_int_dom_ATP-bd_1"/>
</dbReference>
<keyword evidence="4" id="KW-0805">Transcription regulation</keyword>
<dbReference type="PROSITE" id="PS50113">
    <property type="entry name" value="PAC"/>
    <property type="match status" value="1"/>
</dbReference>
<dbReference type="Pfam" id="PF13426">
    <property type="entry name" value="PAS_9"/>
    <property type="match status" value="1"/>
</dbReference>
<dbReference type="FunFam" id="3.40.50.300:FF:000006">
    <property type="entry name" value="DNA-binding transcriptional regulator NtrC"/>
    <property type="match status" value="1"/>
</dbReference>
<dbReference type="InterPro" id="IPR025944">
    <property type="entry name" value="Sigma_54_int_dom_CS"/>
</dbReference>
<keyword evidence="1" id="KW-0547">Nucleotide-binding</keyword>
<dbReference type="Gene3D" id="3.40.50.300">
    <property type="entry name" value="P-loop containing nucleotide triphosphate hydrolases"/>
    <property type="match status" value="1"/>
</dbReference>
<dbReference type="InterPro" id="IPR000014">
    <property type="entry name" value="PAS"/>
</dbReference>
<dbReference type="NCBIfam" id="TIGR04381">
    <property type="entry name" value="HTH_TypR"/>
    <property type="match status" value="1"/>
</dbReference>
<organism evidence="12 13">
    <name type="scientific">Maledivibacter halophilus</name>
    <dbReference type="NCBI Taxonomy" id="36842"/>
    <lineage>
        <taxon>Bacteria</taxon>
        <taxon>Bacillati</taxon>
        <taxon>Bacillota</taxon>
        <taxon>Clostridia</taxon>
        <taxon>Peptostreptococcales</taxon>
        <taxon>Caminicellaceae</taxon>
        <taxon>Maledivibacter</taxon>
    </lineage>
</organism>
<keyword evidence="13" id="KW-1185">Reference proteome</keyword>
<dbReference type="AlphaFoldDB" id="A0A1T5LY16"/>
<dbReference type="PANTHER" id="PTHR32071">
    <property type="entry name" value="TRANSCRIPTIONAL REGULATORY PROTEIN"/>
    <property type="match status" value="1"/>
</dbReference>
<evidence type="ECO:0000256" key="7">
    <source>
        <dbReference type="ARBA" id="ARBA00029500"/>
    </source>
</evidence>
<dbReference type="Gene3D" id="1.10.10.60">
    <property type="entry name" value="Homeodomain-like"/>
    <property type="match status" value="1"/>
</dbReference>
<dbReference type="Pfam" id="PF00158">
    <property type="entry name" value="Sigma54_activat"/>
    <property type="match status" value="1"/>
</dbReference>
<protein>
    <recommendedName>
        <fullName evidence="7">HTH-type transcriptional regulatory protein TyrR</fullName>
    </recommendedName>
</protein>
<feature type="domain" description="Sigma-54 factor interaction" evidence="9">
    <location>
        <begin position="157"/>
        <end position="385"/>
    </location>
</feature>
<dbReference type="PANTHER" id="PTHR32071:SF57">
    <property type="entry name" value="C4-DICARBOXYLATE TRANSPORT TRANSCRIPTIONAL REGULATORY PROTEIN DCTD"/>
    <property type="match status" value="1"/>
</dbReference>
<dbReference type="SUPFAM" id="SSF52540">
    <property type="entry name" value="P-loop containing nucleoside triphosphate hydrolases"/>
    <property type="match status" value="1"/>
</dbReference>
<dbReference type="InterPro" id="IPR058031">
    <property type="entry name" value="AAA_lid_NorR"/>
</dbReference>
<sequence length="468" mass="54055">MDIKKELEIIKEKYKVQKTIFDNAYDGMYIMDKDGYTEDINDAYLQITGLKKENLVGFHMQELIEKGYFNESAGLKVCKTKKTVTIIDTFQNGKRCLVTANPVFDDDERFIRVVSTVRDMTELMLLQQGIEETQKLNEQYEEEINYLRQQNMSRNRIIGKNSEFIKLLELVHKGAGSDATVLITGETGTGKEVIAKEVHNSSYRKSGPFIKVNCAAIPENLLESELFGYEKGAFTGAQKSKLGKFELAQKGTILLDEIGEMPTQLQSKILRVIQEREIYHLGGTKPINIDIRIIASTNCNLIELIKKGKFREDLYYRLNVIPVSIPPLRDRRDDIVLFVDYFIKKYNKKYNRYCKLSRKALRLLEKYDWPGNIRELENLIERLIVTSDITIISAEYLIEFDEEKFCYDINYSCGKGKLNEIVQNVERQVIKKASLKYKNTREMAKALGVSQPTVVRKMKKYGISPKNI</sequence>
<evidence type="ECO:0000313" key="13">
    <source>
        <dbReference type="Proteomes" id="UP000190285"/>
    </source>
</evidence>
<dbReference type="InterPro" id="IPR035965">
    <property type="entry name" value="PAS-like_dom_sf"/>
</dbReference>
<dbReference type="InterPro" id="IPR003593">
    <property type="entry name" value="AAA+_ATPase"/>
</dbReference>
<evidence type="ECO:0000259" key="11">
    <source>
        <dbReference type="PROSITE" id="PS50113"/>
    </source>
</evidence>
<dbReference type="InterPro" id="IPR025943">
    <property type="entry name" value="Sigma_54_int_dom_ATP-bd_2"/>
</dbReference>
<dbReference type="PROSITE" id="PS00675">
    <property type="entry name" value="SIGMA54_INTERACT_1"/>
    <property type="match status" value="1"/>
</dbReference>
<gene>
    <name evidence="12" type="ORF">SAMN02194393_03490</name>
</gene>
<dbReference type="GO" id="GO:0003677">
    <property type="term" value="F:DNA binding"/>
    <property type="evidence" value="ECO:0007669"/>
    <property type="project" value="UniProtKB-KW"/>
</dbReference>
<evidence type="ECO:0000259" key="9">
    <source>
        <dbReference type="PROSITE" id="PS50045"/>
    </source>
</evidence>
<feature type="domain" description="PAC" evidence="11">
    <location>
        <begin position="80"/>
        <end position="132"/>
    </location>
</feature>
<reference evidence="12 13" key="1">
    <citation type="submission" date="2017-02" db="EMBL/GenBank/DDBJ databases">
        <authorList>
            <person name="Peterson S.W."/>
        </authorList>
    </citation>
    <scope>NUCLEOTIDE SEQUENCE [LARGE SCALE GENOMIC DNA]</scope>
    <source>
        <strain evidence="12 13">M1</strain>
    </source>
</reference>
<dbReference type="InterPro" id="IPR027417">
    <property type="entry name" value="P-loop_NTPase"/>
</dbReference>
<evidence type="ECO:0000256" key="4">
    <source>
        <dbReference type="ARBA" id="ARBA00023015"/>
    </source>
</evidence>
<keyword evidence="2" id="KW-0058">Aromatic hydrocarbons catabolism</keyword>
<proteinExistence type="predicted"/>
<dbReference type="InterPro" id="IPR000700">
    <property type="entry name" value="PAS-assoc_C"/>
</dbReference>
<evidence type="ECO:0000256" key="3">
    <source>
        <dbReference type="ARBA" id="ARBA00022840"/>
    </source>
</evidence>
<dbReference type="PROSITE" id="PS50112">
    <property type="entry name" value="PAS"/>
    <property type="match status" value="1"/>
</dbReference>
<feature type="coiled-coil region" evidence="8">
    <location>
        <begin position="123"/>
        <end position="150"/>
    </location>
</feature>
<evidence type="ECO:0000256" key="5">
    <source>
        <dbReference type="ARBA" id="ARBA00023125"/>
    </source>
</evidence>
<dbReference type="Pfam" id="PF18024">
    <property type="entry name" value="HTH_50"/>
    <property type="match status" value="1"/>
</dbReference>
<evidence type="ECO:0000313" key="12">
    <source>
        <dbReference type="EMBL" id="SKC80861.1"/>
    </source>
</evidence>
<keyword evidence="6" id="KW-0804">Transcription</keyword>
<accession>A0A1T5LY16</accession>
<dbReference type="PROSITE" id="PS50045">
    <property type="entry name" value="SIGMA54_INTERACT_4"/>
    <property type="match status" value="1"/>
</dbReference>
<dbReference type="Pfam" id="PF25601">
    <property type="entry name" value="AAA_lid_14"/>
    <property type="match status" value="1"/>
</dbReference>
<dbReference type="GO" id="GO:0006355">
    <property type="term" value="P:regulation of DNA-templated transcription"/>
    <property type="evidence" value="ECO:0007669"/>
    <property type="project" value="InterPro"/>
</dbReference>
<dbReference type="CDD" id="cd00009">
    <property type="entry name" value="AAA"/>
    <property type="match status" value="1"/>
</dbReference>
<dbReference type="SUPFAM" id="SSF46689">
    <property type="entry name" value="Homeodomain-like"/>
    <property type="match status" value="1"/>
</dbReference>
<dbReference type="RefSeq" id="WP_079493290.1">
    <property type="nucleotide sequence ID" value="NZ_FUZT01000009.1"/>
</dbReference>
<dbReference type="InterPro" id="IPR002078">
    <property type="entry name" value="Sigma_54_int"/>
</dbReference>
<dbReference type="STRING" id="36842.SAMN02194393_03490"/>
<name>A0A1T5LY16_9FIRM</name>
<evidence type="ECO:0000256" key="6">
    <source>
        <dbReference type="ARBA" id="ARBA00023163"/>
    </source>
</evidence>
<dbReference type="GO" id="GO:0005524">
    <property type="term" value="F:ATP binding"/>
    <property type="evidence" value="ECO:0007669"/>
    <property type="project" value="UniProtKB-KW"/>
</dbReference>
<dbReference type="InterPro" id="IPR009057">
    <property type="entry name" value="Homeodomain-like_sf"/>
</dbReference>
<dbReference type="SUPFAM" id="SSF55785">
    <property type="entry name" value="PYP-like sensor domain (PAS domain)"/>
    <property type="match status" value="1"/>
</dbReference>
<dbReference type="NCBIfam" id="TIGR00229">
    <property type="entry name" value="sensory_box"/>
    <property type="match status" value="1"/>
</dbReference>
<keyword evidence="3" id="KW-0067">ATP-binding</keyword>
<dbReference type="PROSITE" id="PS00676">
    <property type="entry name" value="SIGMA54_INTERACT_2"/>
    <property type="match status" value="1"/>
</dbReference>